<name>M6FSJ9_9LEPT</name>
<evidence type="ECO:0000313" key="3">
    <source>
        <dbReference type="Proteomes" id="UP000012101"/>
    </source>
</evidence>
<proteinExistence type="predicted"/>
<accession>M6FSJ9</accession>
<protein>
    <submittedName>
        <fullName evidence="2">Uncharacterized protein</fullName>
    </submittedName>
</protein>
<organism evidence="2 3">
    <name type="scientific">Leptospira weilii str. 2006001855</name>
    <dbReference type="NCBI Taxonomy" id="996804"/>
    <lineage>
        <taxon>Bacteria</taxon>
        <taxon>Pseudomonadati</taxon>
        <taxon>Spirochaetota</taxon>
        <taxon>Spirochaetia</taxon>
        <taxon>Leptospirales</taxon>
        <taxon>Leptospiraceae</taxon>
        <taxon>Leptospira</taxon>
    </lineage>
</organism>
<comment type="caution">
    <text evidence="2">The sequence shown here is derived from an EMBL/GenBank/DDBJ whole genome shotgun (WGS) entry which is preliminary data.</text>
</comment>
<dbReference type="EMBL" id="AFJM02000016">
    <property type="protein sequence ID" value="EMM74197.1"/>
    <property type="molecule type" value="Genomic_DNA"/>
</dbReference>
<dbReference type="Proteomes" id="UP000012101">
    <property type="component" value="Unassembled WGS sequence"/>
</dbReference>
<gene>
    <name evidence="2" type="ORF">LEP1GSC038_3231</name>
</gene>
<sequence>MRFSNQRKFSFSSIGILVGLIFFFNALRLETFSYSGI</sequence>
<keyword evidence="1" id="KW-0472">Membrane</keyword>
<reference evidence="2 3" key="1">
    <citation type="submission" date="2013-01" db="EMBL/GenBank/DDBJ databases">
        <authorList>
            <person name="Harkins D.M."/>
            <person name="Durkin A.S."/>
            <person name="Brinkac L.M."/>
            <person name="Haft D.H."/>
            <person name="Selengut J.D."/>
            <person name="Sanka R."/>
            <person name="DePew J."/>
            <person name="Purushe J."/>
            <person name="Hospenthal D.R."/>
            <person name="Murray C.K."/>
            <person name="Pimentel G."/>
            <person name="Wasfy M."/>
            <person name="Vinetz J.M."/>
            <person name="Sutton G.G."/>
            <person name="Nierman W.C."/>
            <person name="Fouts D.E."/>
        </authorList>
    </citation>
    <scope>NUCLEOTIDE SEQUENCE [LARGE SCALE GENOMIC DNA]</scope>
    <source>
        <strain evidence="2 3">2006001855</strain>
    </source>
</reference>
<evidence type="ECO:0000313" key="2">
    <source>
        <dbReference type="EMBL" id="EMM74197.1"/>
    </source>
</evidence>
<feature type="transmembrane region" description="Helical" evidence="1">
    <location>
        <begin position="9"/>
        <end position="27"/>
    </location>
</feature>
<keyword evidence="1" id="KW-0812">Transmembrane</keyword>
<keyword evidence="1" id="KW-1133">Transmembrane helix</keyword>
<evidence type="ECO:0000256" key="1">
    <source>
        <dbReference type="SAM" id="Phobius"/>
    </source>
</evidence>
<dbReference type="AlphaFoldDB" id="M6FSJ9"/>